<accession>A0A1V9YR31</accession>
<dbReference type="Proteomes" id="UP000243579">
    <property type="component" value="Unassembled WGS sequence"/>
</dbReference>
<dbReference type="EMBL" id="JNBR01001409">
    <property type="protein sequence ID" value="OQR88120.1"/>
    <property type="molecule type" value="Genomic_DNA"/>
</dbReference>
<evidence type="ECO:0000256" key="1">
    <source>
        <dbReference type="SAM" id="Phobius"/>
    </source>
</evidence>
<feature type="transmembrane region" description="Helical" evidence="1">
    <location>
        <begin position="129"/>
        <end position="153"/>
    </location>
</feature>
<keyword evidence="1" id="KW-1133">Transmembrane helix</keyword>
<organism evidence="2 3">
    <name type="scientific">Achlya hypogyna</name>
    <name type="common">Oomycete</name>
    <name type="synonym">Protoachlya hypogyna</name>
    <dbReference type="NCBI Taxonomy" id="1202772"/>
    <lineage>
        <taxon>Eukaryota</taxon>
        <taxon>Sar</taxon>
        <taxon>Stramenopiles</taxon>
        <taxon>Oomycota</taxon>
        <taxon>Saprolegniomycetes</taxon>
        <taxon>Saprolegniales</taxon>
        <taxon>Achlyaceae</taxon>
        <taxon>Achlya</taxon>
    </lineage>
</organism>
<dbReference type="STRING" id="1202772.A0A1V9YR31"/>
<feature type="transmembrane region" description="Helical" evidence="1">
    <location>
        <begin position="159"/>
        <end position="180"/>
    </location>
</feature>
<gene>
    <name evidence="2" type="ORF">ACHHYP_07549</name>
</gene>
<name>A0A1V9YR31_ACHHY</name>
<keyword evidence="1" id="KW-0472">Membrane</keyword>
<dbReference type="PANTHER" id="PTHR35872">
    <property type="entry name" value="INTEGRAL MEMBRANE PROTEIN (AFU_ORTHOLOGUE AFUA_5G07110)"/>
    <property type="match status" value="1"/>
</dbReference>
<proteinExistence type="predicted"/>
<protein>
    <submittedName>
        <fullName evidence="2">Uncharacterized protein</fullName>
    </submittedName>
</protein>
<dbReference type="Pfam" id="PF11204">
    <property type="entry name" value="DUF2985"/>
    <property type="match status" value="1"/>
</dbReference>
<feature type="transmembrane region" description="Helical" evidence="1">
    <location>
        <begin position="62"/>
        <end position="82"/>
    </location>
</feature>
<dbReference type="AlphaFoldDB" id="A0A1V9YR31"/>
<dbReference type="InterPro" id="IPR021369">
    <property type="entry name" value="DUF2985"/>
</dbReference>
<keyword evidence="3" id="KW-1185">Reference proteome</keyword>
<dbReference type="OrthoDB" id="6407410at2759"/>
<sequence>MELRALLRQAGTAVADAWTQATCSEKAQYVVIAFLGLLVVVSGAVLVLALIGLGVSAHSKDIIVEVCSQILNGCFTLSALVTQPMRLYMLCRVATNTKPAAVQAWFPALPIAFRDKPGRDASAVPVKTILHVLLVLNFNCLFQYPITAVMWGYNYHVRPAWVIGVFLPLSFGCTIAAGVWQYRLGERVKTARADAIVDNDLAVGMIEGDRL</sequence>
<keyword evidence="1" id="KW-0812">Transmembrane</keyword>
<dbReference type="PANTHER" id="PTHR35872:SF2">
    <property type="entry name" value="INTEGRAL MEMBRANE PROTEIN (AFU_ORTHOLOGUE AFUA_5G07110)"/>
    <property type="match status" value="1"/>
</dbReference>
<comment type="caution">
    <text evidence="2">The sequence shown here is derived from an EMBL/GenBank/DDBJ whole genome shotgun (WGS) entry which is preliminary data.</text>
</comment>
<feature type="transmembrane region" description="Helical" evidence="1">
    <location>
        <begin position="29"/>
        <end position="56"/>
    </location>
</feature>
<evidence type="ECO:0000313" key="2">
    <source>
        <dbReference type="EMBL" id="OQR88120.1"/>
    </source>
</evidence>
<evidence type="ECO:0000313" key="3">
    <source>
        <dbReference type="Proteomes" id="UP000243579"/>
    </source>
</evidence>
<reference evidence="2 3" key="1">
    <citation type="journal article" date="2014" name="Genome Biol. Evol.">
        <title>The secreted proteins of Achlya hypogyna and Thraustotheca clavata identify the ancestral oomycete secretome and reveal gene acquisitions by horizontal gene transfer.</title>
        <authorList>
            <person name="Misner I."/>
            <person name="Blouin N."/>
            <person name="Leonard G."/>
            <person name="Richards T.A."/>
            <person name="Lane C.E."/>
        </authorList>
    </citation>
    <scope>NUCLEOTIDE SEQUENCE [LARGE SCALE GENOMIC DNA]</scope>
    <source>
        <strain evidence="2 3">ATCC 48635</strain>
    </source>
</reference>